<sequence length="220" mass="23869">MLASTLGAYARGVSTGVASSCDRLGRPHFLPWPCVCHHAYEFPAPASIRTTLSLATCDRRPPPPPTTPTRQRPARTCDHGHALVADNVTPLDTPSAAARARRRLSSPGGSVRIPRADEDRGHDHRLSLPFATRRRPARFEQQPRCASEPFLRDDVSPADDCRLDAACLLHRPAHPARDGARRLDLVTPRLILLSACATSPINKPTPSAPKDAARPVAMTL</sequence>
<dbReference type="Proteomes" id="UP001638806">
    <property type="component" value="Unassembled WGS sequence"/>
</dbReference>
<comment type="caution">
    <text evidence="1">The sequence shown here is derived from an EMBL/GenBank/DDBJ whole genome shotgun (WGS) entry which is preliminary data.</text>
</comment>
<name>A0ACC4E4Z3_PURLI</name>
<keyword evidence="2" id="KW-1185">Reference proteome</keyword>
<reference evidence="1" key="1">
    <citation type="submission" date="2024-12" db="EMBL/GenBank/DDBJ databases">
        <title>Comparative genomics and development of molecular markers within Purpureocillium lilacinum and among Purpureocillium species.</title>
        <authorList>
            <person name="Yeh Z.-Y."/>
            <person name="Ni N.-T."/>
            <person name="Lo P.-H."/>
            <person name="Mushyakhwo K."/>
            <person name="Lin C.-F."/>
            <person name="Nai Y.-S."/>
        </authorList>
    </citation>
    <scope>NUCLEOTIDE SEQUENCE</scope>
    <source>
        <strain evidence="1">NCHU-NPUST-175</strain>
    </source>
</reference>
<proteinExistence type="predicted"/>
<evidence type="ECO:0000313" key="2">
    <source>
        <dbReference type="Proteomes" id="UP001638806"/>
    </source>
</evidence>
<gene>
    <name evidence="1" type="ORF">ACCO45_000208</name>
</gene>
<organism evidence="1 2">
    <name type="scientific">Purpureocillium lilacinum</name>
    <name type="common">Paecilomyces lilacinus</name>
    <dbReference type="NCBI Taxonomy" id="33203"/>
    <lineage>
        <taxon>Eukaryota</taxon>
        <taxon>Fungi</taxon>
        <taxon>Dikarya</taxon>
        <taxon>Ascomycota</taxon>
        <taxon>Pezizomycotina</taxon>
        <taxon>Sordariomycetes</taxon>
        <taxon>Hypocreomycetidae</taxon>
        <taxon>Hypocreales</taxon>
        <taxon>Ophiocordycipitaceae</taxon>
        <taxon>Purpureocillium</taxon>
    </lineage>
</organism>
<protein>
    <submittedName>
        <fullName evidence="1">Uncharacterized protein</fullName>
    </submittedName>
</protein>
<dbReference type="EMBL" id="JBGNUJ010000002">
    <property type="protein sequence ID" value="KAL3963204.1"/>
    <property type="molecule type" value="Genomic_DNA"/>
</dbReference>
<accession>A0ACC4E4Z3</accession>
<evidence type="ECO:0000313" key="1">
    <source>
        <dbReference type="EMBL" id="KAL3963204.1"/>
    </source>
</evidence>